<dbReference type="InterPro" id="IPR017127">
    <property type="entry name" value="Ribosome_uL3_MTase"/>
</dbReference>
<evidence type="ECO:0000256" key="3">
    <source>
        <dbReference type="ARBA" id="ARBA00022691"/>
    </source>
</evidence>
<dbReference type="RefSeq" id="WP_166270125.1">
    <property type="nucleotide sequence ID" value="NZ_CP048029.1"/>
</dbReference>
<organism evidence="7 8">
    <name type="scientific">Caldichromatium japonicum</name>
    <dbReference type="NCBI Taxonomy" id="2699430"/>
    <lineage>
        <taxon>Bacteria</taxon>
        <taxon>Pseudomonadati</taxon>
        <taxon>Pseudomonadota</taxon>
        <taxon>Gammaproteobacteria</taxon>
        <taxon>Chromatiales</taxon>
        <taxon>Chromatiaceae</taxon>
        <taxon>Caldichromatium</taxon>
    </lineage>
</organism>
<keyword evidence="3 4" id="KW-0949">S-adenosyl-L-methionine</keyword>
<dbReference type="GO" id="GO:0036009">
    <property type="term" value="F:protein-glutamine N-methyltransferase activity"/>
    <property type="evidence" value="ECO:0007669"/>
    <property type="project" value="UniProtKB-UniRule"/>
</dbReference>
<dbReference type="Proteomes" id="UP000502699">
    <property type="component" value="Chromosome"/>
</dbReference>
<dbReference type="Gene3D" id="3.40.50.150">
    <property type="entry name" value="Vaccinia Virus protein VP39"/>
    <property type="match status" value="1"/>
</dbReference>
<keyword evidence="2 4" id="KW-0808">Transferase</keyword>
<name>A0A6G7VC38_9GAMM</name>
<dbReference type="GO" id="GO:0003676">
    <property type="term" value="F:nucleic acid binding"/>
    <property type="evidence" value="ECO:0007669"/>
    <property type="project" value="InterPro"/>
</dbReference>
<dbReference type="Pfam" id="PF17827">
    <property type="entry name" value="PrmC_N"/>
    <property type="match status" value="1"/>
</dbReference>
<evidence type="ECO:0000259" key="5">
    <source>
        <dbReference type="Pfam" id="PF05175"/>
    </source>
</evidence>
<keyword evidence="7" id="KW-0687">Ribonucleoprotein</keyword>
<accession>A0A6G7VC38</accession>
<keyword evidence="8" id="KW-1185">Reference proteome</keyword>
<dbReference type="GO" id="GO:0032259">
    <property type="term" value="P:methylation"/>
    <property type="evidence" value="ECO:0007669"/>
    <property type="project" value="UniProtKB-KW"/>
</dbReference>
<dbReference type="PANTHER" id="PTHR47806">
    <property type="entry name" value="50S RIBOSOMAL PROTEIN L3 GLUTAMINE METHYLTRANSFERASE"/>
    <property type="match status" value="1"/>
</dbReference>
<dbReference type="PIRSF" id="PIRSF037167">
    <property type="entry name" value="Mtase_YfcB_prd"/>
    <property type="match status" value="1"/>
</dbReference>
<evidence type="ECO:0000259" key="6">
    <source>
        <dbReference type="Pfam" id="PF17827"/>
    </source>
</evidence>
<dbReference type="InterPro" id="IPR007848">
    <property type="entry name" value="Small_mtfrase_dom"/>
</dbReference>
<evidence type="ECO:0000256" key="4">
    <source>
        <dbReference type="HAMAP-Rule" id="MF_02125"/>
    </source>
</evidence>
<dbReference type="PANTHER" id="PTHR47806:SF1">
    <property type="entry name" value="RIBOSOMAL PROTEIN UL3 GLUTAMINE METHYLTRANSFERASE"/>
    <property type="match status" value="1"/>
</dbReference>
<dbReference type="KEGG" id="cjap:GWK36_04455"/>
<dbReference type="NCBIfam" id="TIGR03534">
    <property type="entry name" value="RF_mod_PrmC"/>
    <property type="match status" value="1"/>
</dbReference>
<comment type="similarity">
    <text evidence="4">Belongs to the protein N5-glutamine methyltransferase family. PrmB subfamily.</text>
</comment>
<dbReference type="NCBIfam" id="TIGR03533">
    <property type="entry name" value="L3_gln_methyl"/>
    <property type="match status" value="1"/>
</dbReference>
<dbReference type="NCBIfam" id="TIGR00536">
    <property type="entry name" value="hemK_fam"/>
    <property type="match status" value="1"/>
</dbReference>
<comment type="function">
    <text evidence="4">Methylates ribosomal protein uL3 on a specific glutamine residue.</text>
</comment>
<keyword evidence="1 4" id="KW-0489">Methyltransferase</keyword>
<dbReference type="EC" id="2.1.1.298" evidence="4"/>
<dbReference type="InterPro" id="IPR002052">
    <property type="entry name" value="DNA_methylase_N6_adenine_CS"/>
</dbReference>
<dbReference type="EMBL" id="CP048029">
    <property type="protein sequence ID" value="QIK37357.1"/>
    <property type="molecule type" value="Genomic_DNA"/>
</dbReference>
<dbReference type="Gene3D" id="1.10.8.10">
    <property type="entry name" value="DNA helicase RuvA subunit, C-terminal domain"/>
    <property type="match status" value="1"/>
</dbReference>
<evidence type="ECO:0000313" key="8">
    <source>
        <dbReference type="Proteomes" id="UP000502699"/>
    </source>
</evidence>
<reference evidence="8" key="1">
    <citation type="submission" date="2020-01" db="EMBL/GenBank/DDBJ databases">
        <title>Caldichromatium gen. nov., sp. nov., a thermophilic purple sulfur bacterium member of the family Chromatiaceae isolated from Nakabusa hot spring, Japan.</title>
        <authorList>
            <person name="Saini M.K."/>
            <person name="Hanada S."/>
            <person name="Tank M."/>
        </authorList>
    </citation>
    <scope>NUCLEOTIDE SEQUENCE [LARGE SCALE GENOMIC DNA]</scope>
    <source>
        <strain evidence="8">No.7</strain>
    </source>
</reference>
<dbReference type="CDD" id="cd02440">
    <property type="entry name" value="AdoMet_MTases"/>
    <property type="match status" value="1"/>
</dbReference>
<dbReference type="InterPro" id="IPR004556">
    <property type="entry name" value="HemK-like"/>
</dbReference>
<dbReference type="GO" id="GO:0005829">
    <property type="term" value="C:cytosol"/>
    <property type="evidence" value="ECO:0007669"/>
    <property type="project" value="TreeGrafter"/>
</dbReference>
<evidence type="ECO:0000313" key="7">
    <source>
        <dbReference type="EMBL" id="QIK37357.1"/>
    </source>
</evidence>
<sequence>MAEQPDGLCSIQDFIRWGASRFNAAGLHFGHGTDNALDEAAFLVLGALHLAPTLPTSFRECRLTPAERVRVTELIERRVVERIPSAYLIGRAWFAGLEFEVDEHVLIPRSPIAELVEAGFDPWIDGDRVQRLLDIGTGCGCIGIAAAVYLPDAEVDLVDISPQALHVAQRNIERHHLGERVQVVESNLFAALAGRRYDVIVSNPPYVAQPEFDQLPAEYHREPQQALLAGEDGLEIVLRILDEAAQHLNDRGILVVEVGNTQPALEAHLPGLPFTWLEFERGGEGVFLLTREQLLEAQPLIEEALYA</sequence>
<dbReference type="SUPFAM" id="SSF53335">
    <property type="entry name" value="S-adenosyl-L-methionine-dependent methyltransferases"/>
    <property type="match status" value="1"/>
</dbReference>
<gene>
    <name evidence="4 7" type="primary">prmB</name>
    <name evidence="7" type="ORF">GWK36_04455</name>
</gene>
<feature type="domain" description="Methyltransferase small" evidence="5">
    <location>
        <begin position="129"/>
        <end position="211"/>
    </location>
</feature>
<protein>
    <recommendedName>
        <fullName evidence="4">Ribosomal protein uL3 glutamine methyltransferase</fullName>
        <shortName evidence="4">uL3 MTase</shortName>
        <ecNumber evidence="4">2.1.1.298</ecNumber>
    </recommendedName>
    <alternativeName>
        <fullName evidence="4">N5-glutamine methyltransferase PrmB</fullName>
    </alternativeName>
</protein>
<dbReference type="AlphaFoldDB" id="A0A6G7VC38"/>
<dbReference type="Pfam" id="PF05175">
    <property type="entry name" value="MTS"/>
    <property type="match status" value="1"/>
</dbReference>
<dbReference type="HAMAP" id="MF_02125">
    <property type="entry name" value="L3_methyltr_PrmB"/>
    <property type="match status" value="1"/>
</dbReference>
<dbReference type="InterPro" id="IPR029063">
    <property type="entry name" value="SAM-dependent_MTases_sf"/>
</dbReference>
<dbReference type="InterPro" id="IPR040758">
    <property type="entry name" value="PrmC_N"/>
</dbReference>
<keyword evidence="7" id="KW-0689">Ribosomal protein</keyword>
<feature type="domain" description="Release factor glutamine methyltransferase N-terminal" evidence="6">
    <location>
        <begin position="15"/>
        <end position="90"/>
    </location>
</feature>
<comment type="catalytic activity">
    <reaction evidence="4">
        <text>L-glutaminyl-[ribosomal protein uL3] + S-adenosyl-L-methionine = N(5)-methyl-L-glutaminyl-[ribosomal protein uL3] + S-adenosyl-L-homocysteine + H(+)</text>
        <dbReference type="Rhea" id="RHEA:45020"/>
        <dbReference type="Rhea" id="RHEA-COMP:11063"/>
        <dbReference type="Rhea" id="RHEA-COMP:11064"/>
        <dbReference type="ChEBI" id="CHEBI:15378"/>
        <dbReference type="ChEBI" id="CHEBI:30011"/>
        <dbReference type="ChEBI" id="CHEBI:57856"/>
        <dbReference type="ChEBI" id="CHEBI:59789"/>
        <dbReference type="ChEBI" id="CHEBI:61891"/>
        <dbReference type="EC" id="2.1.1.298"/>
    </reaction>
</comment>
<dbReference type="GO" id="GO:0005840">
    <property type="term" value="C:ribosome"/>
    <property type="evidence" value="ECO:0007669"/>
    <property type="project" value="UniProtKB-KW"/>
</dbReference>
<evidence type="ECO:0000256" key="2">
    <source>
        <dbReference type="ARBA" id="ARBA00022679"/>
    </source>
</evidence>
<dbReference type="InterPro" id="IPR019874">
    <property type="entry name" value="RF_methyltr_PrmC"/>
</dbReference>
<evidence type="ECO:0000256" key="1">
    <source>
        <dbReference type="ARBA" id="ARBA00022603"/>
    </source>
</evidence>
<dbReference type="PROSITE" id="PS00092">
    <property type="entry name" value="N6_MTASE"/>
    <property type="match status" value="1"/>
</dbReference>
<proteinExistence type="inferred from homology"/>